<feature type="compositionally biased region" description="Basic and acidic residues" evidence="10">
    <location>
        <begin position="249"/>
        <end position="279"/>
    </location>
</feature>
<keyword evidence="4" id="KW-0396">Initiation factor</keyword>
<dbReference type="InterPro" id="IPR042529">
    <property type="entry name" value="IF_2B-like_C"/>
</dbReference>
<dbReference type="PANTHER" id="PTHR10233">
    <property type="entry name" value="TRANSLATION INITIATION FACTOR EIF-2B"/>
    <property type="match status" value="1"/>
</dbReference>
<dbReference type="GO" id="GO:0003743">
    <property type="term" value="F:translation initiation factor activity"/>
    <property type="evidence" value="ECO:0007669"/>
    <property type="project" value="UniProtKB-KW"/>
</dbReference>
<dbReference type="OrthoDB" id="10254737at2759"/>
<dbReference type="PANTHER" id="PTHR10233:SF14">
    <property type="entry name" value="TRANSLATION INITIATION FACTOR EIF-2B SUBUNIT DELTA"/>
    <property type="match status" value="1"/>
</dbReference>
<dbReference type="Proteomes" id="UP000829196">
    <property type="component" value="Unassembled WGS sequence"/>
</dbReference>
<evidence type="ECO:0000256" key="5">
    <source>
        <dbReference type="ARBA" id="ARBA00022917"/>
    </source>
</evidence>
<feature type="region of interest" description="Disordered" evidence="10">
    <location>
        <begin position="161"/>
        <end position="280"/>
    </location>
</feature>
<comment type="similarity">
    <text evidence="2 9">Belongs to the eIF-2B alpha/beta/delta subunits family.</text>
</comment>
<dbReference type="AlphaFoldDB" id="A0A8T3ARQ6"/>
<dbReference type="InterPro" id="IPR037171">
    <property type="entry name" value="NagB/RpiA_transferase-like"/>
</dbReference>
<comment type="subunit">
    <text evidence="8">Component of the translation initiation factor 2B (eIF2B) complex which is a heterodecamer of two sets of five different subunits: alpha, beta, gamma, delta and epsilon. Subunits alpha, beta and delta comprise a regulatory subcomplex and subunits epsilon and gamma comprise a catalytic subcomplex. Within the complex, the hexameric regulatory complex resides at the center, with the two heterodimeric catalytic subcomplexes bound on opposite sides.</text>
</comment>
<sequence length="649" mass="71458">MDSRRLPRTVIDPKVRLVGFFTSGDPPPARFNPNPTDATAAISSSSPNSDINLTGNSLSPVMIPPLRRMSPRRCDEMQMPIGSYNPSESLLGTSPSRRGINGPDFSEVATSAWLGISGSMKAAASFPGSSGEMMMVGKNGGNALVKNMDTTELAAKTVPGVTEKDGGTLTDMKNEGAGTVRHQKQTTTRAERRAIQEAQRASKAAAMMDGKGGKSIASTGGGAPSISNQEKVLKQSQKKDGPQDTGATSEKKVSRNPDKDRKKDIPQPRMQFDDKNRVEKAKRRAVVNQFEARNRVELFRHLPQYEHGPQLPYLESKFFHLDNIHPSVYKVGLKYLSGTITGGNARCQEMLLAFREAIIDYSTPPEKVLVRDLTSKIGSYVSFLIECRPLSVSMGNAIRFLKNRVAKLHHNVSESEAKSRLISDVDRFINEKIIVADQIIVQHAVTKIRDGDVLLIYGYSTVVEMILLHAHEQGKQFRVVVVDSRPKLEGKILLRKLVMKGLSCTYTHINAISYVMHEVKCVFLGASAILSNGTVFSRVGTACIAMVAHAFRVPVLICCEAYKFHERVQLDSICSNELGNPDVISNVPGKEHVNHLANWADHKNLQLLNLFYDATPSDYVSMIVTEHGMVPPTSVPVIVREYGKDQFIF</sequence>
<dbReference type="Pfam" id="PF01008">
    <property type="entry name" value="IF-2B"/>
    <property type="match status" value="1"/>
</dbReference>
<evidence type="ECO:0000313" key="12">
    <source>
        <dbReference type="Proteomes" id="UP000829196"/>
    </source>
</evidence>
<organism evidence="11 12">
    <name type="scientific">Dendrobium nobile</name>
    <name type="common">Orchid</name>
    <dbReference type="NCBI Taxonomy" id="94219"/>
    <lineage>
        <taxon>Eukaryota</taxon>
        <taxon>Viridiplantae</taxon>
        <taxon>Streptophyta</taxon>
        <taxon>Embryophyta</taxon>
        <taxon>Tracheophyta</taxon>
        <taxon>Spermatophyta</taxon>
        <taxon>Magnoliopsida</taxon>
        <taxon>Liliopsida</taxon>
        <taxon>Asparagales</taxon>
        <taxon>Orchidaceae</taxon>
        <taxon>Epidendroideae</taxon>
        <taxon>Malaxideae</taxon>
        <taxon>Dendrobiinae</taxon>
        <taxon>Dendrobium</taxon>
    </lineage>
</organism>
<keyword evidence="5" id="KW-0648">Protein biosynthesis</keyword>
<evidence type="ECO:0000256" key="2">
    <source>
        <dbReference type="ARBA" id="ARBA00007251"/>
    </source>
</evidence>
<comment type="subcellular location">
    <subcellularLocation>
        <location evidence="1">Cytoplasm</location>
        <location evidence="1">Cytosol</location>
    </subcellularLocation>
</comment>
<comment type="caution">
    <text evidence="11">The sequence shown here is derived from an EMBL/GenBank/DDBJ whole genome shotgun (WGS) entry which is preliminary data.</text>
</comment>
<protein>
    <recommendedName>
        <fullName evidence="6">Translation initiation factor eIF2B subunit delta</fullName>
    </recommendedName>
    <alternativeName>
        <fullName evidence="7">eIF2B GDP-GTP exchange factor subunit delta</fullName>
    </alternativeName>
</protein>
<keyword evidence="3" id="KW-0963">Cytoplasm</keyword>
<dbReference type="GO" id="GO:0005829">
    <property type="term" value="C:cytosol"/>
    <property type="evidence" value="ECO:0007669"/>
    <property type="project" value="UniProtKB-SubCell"/>
</dbReference>
<keyword evidence="12" id="KW-1185">Reference proteome</keyword>
<gene>
    <name evidence="11" type="ORF">KFK09_019604</name>
</gene>
<evidence type="ECO:0000256" key="8">
    <source>
        <dbReference type="ARBA" id="ARBA00046432"/>
    </source>
</evidence>
<evidence type="ECO:0000256" key="10">
    <source>
        <dbReference type="SAM" id="MobiDB-lite"/>
    </source>
</evidence>
<feature type="compositionally biased region" description="Polar residues" evidence="10">
    <location>
        <begin position="33"/>
        <end position="59"/>
    </location>
</feature>
<feature type="compositionally biased region" description="Basic and acidic residues" evidence="10">
    <location>
        <begin position="231"/>
        <end position="242"/>
    </location>
</feature>
<evidence type="ECO:0000256" key="6">
    <source>
        <dbReference type="ARBA" id="ARBA00044147"/>
    </source>
</evidence>
<dbReference type="SUPFAM" id="SSF100950">
    <property type="entry name" value="NagB/RpiA/CoA transferase-like"/>
    <property type="match status" value="1"/>
</dbReference>
<feature type="region of interest" description="Disordered" evidence="10">
    <location>
        <begin position="22"/>
        <end position="65"/>
    </location>
</feature>
<name>A0A8T3ARQ6_DENNO</name>
<reference evidence="11" key="1">
    <citation type="journal article" date="2022" name="Front. Genet.">
        <title>Chromosome-Scale Assembly of the Dendrobium nobile Genome Provides Insights Into the Molecular Mechanism of the Biosynthesis of the Medicinal Active Ingredient of Dendrobium.</title>
        <authorList>
            <person name="Xu Q."/>
            <person name="Niu S.-C."/>
            <person name="Li K.-L."/>
            <person name="Zheng P.-J."/>
            <person name="Zhang X.-J."/>
            <person name="Jia Y."/>
            <person name="Liu Y."/>
            <person name="Niu Y.-X."/>
            <person name="Yu L.-H."/>
            <person name="Chen D.-F."/>
            <person name="Zhang G.-Q."/>
        </authorList>
    </citation>
    <scope>NUCLEOTIDE SEQUENCE</scope>
    <source>
        <tissue evidence="11">Leaf</tissue>
    </source>
</reference>
<evidence type="ECO:0000256" key="1">
    <source>
        <dbReference type="ARBA" id="ARBA00004514"/>
    </source>
</evidence>
<dbReference type="SMR" id="A0A8T3ARQ6"/>
<evidence type="ECO:0000313" key="11">
    <source>
        <dbReference type="EMBL" id="KAI0498714.1"/>
    </source>
</evidence>
<evidence type="ECO:0000256" key="9">
    <source>
        <dbReference type="RuleBase" id="RU003814"/>
    </source>
</evidence>
<proteinExistence type="inferred from homology"/>
<dbReference type="InterPro" id="IPR000649">
    <property type="entry name" value="IF-2B-related"/>
</dbReference>
<evidence type="ECO:0000256" key="3">
    <source>
        <dbReference type="ARBA" id="ARBA00022490"/>
    </source>
</evidence>
<evidence type="ECO:0000256" key="7">
    <source>
        <dbReference type="ARBA" id="ARBA00044356"/>
    </source>
</evidence>
<dbReference type="Gene3D" id="3.40.50.10470">
    <property type="entry name" value="Translation initiation factor eif-2b, domain 2"/>
    <property type="match status" value="1"/>
</dbReference>
<evidence type="ECO:0000256" key="4">
    <source>
        <dbReference type="ARBA" id="ARBA00022540"/>
    </source>
</evidence>
<accession>A0A8T3ARQ6</accession>
<dbReference type="EMBL" id="JAGYWB010000014">
    <property type="protein sequence ID" value="KAI0498714.1"/>
    <property type="molecule type" value="Genomic_DNA"/>
</dbReference>